<dbReference type="PROSITE" id="PS50240">
    <property type="entry name" value="TRYPSIN_DOM"/>
    <property type="match status" value="1"/>
</dbReference>
<dbReference type="PANTHER" id="PTHR24250:SF27">
    <property type="entry name" value="ELASTASE 2 LIKE"/>
    <property type="match status" value="1"/>
</dbReference>
<dbReference type="SUPFAM" id="SSF50494">
    <property type="entry name" value="Trypsin-like serine proteases"/>
    <property type="match status" value="1"/>
</dbReference>
<dbReference type="InterPro" id="IPR001314">
    <property type="entry name" value="Peptidase_S1A"/>
</dbReference>
<dbReference type="InterPro" id="IPR001254">
    <property type="entry name" value="Trypsin_dom"/>
</dbReference>
<dbReference type="SMART" id="SM00020">
    <property type="entry name" value="Tryp_SPc"/>
    <property type="match status" value="1"/>
</dbReference>
<dbReference type="SUPFAM" id="SSF50370">
    <property type="entry name" value="Ricin B-like lectins"/>
    <property type="match status" value="2"/>
</dbReference>
<evidence type="ECO:0000313" key="3">
    <source>
        <dbReference type="EMBL" id="TCB98567.1"/>
    </source>
</evidence>
<reference evidence="3 4" key="1">
    <citation type="submission" date="2019-02" db="EMBL/GenBank/DDBJ databases">
        <title>Jishengella sp. nov., isolated from a root of Zingiber montanum.</title>
        <authorList>
            <person name="Kuncharoen N."/>
            <person name="Kudo T."/>
            <person name="Masahiro Y."/>
            <person name="Ohkuma M."/>
            <person name="Tanasupawat S."/>
        </authorList>
    </citation>
    <scope>NUCLEOTIDE SEQUENCE [LARGE SCALE GENOMIC DNA]</scope>
    <source>
        <strain evidence="3 4">PLAI 1-1</strain>
    </source>
</reference>
<keyword evidence="1" id="KW-1015">Disulfide bond</keyword>
<dbReference type="Pfam" id="PF00089">
    <property type="entry name" value="Trypsin"/>
    <property type="match status" value="1"/>
</dbReference>
<dbReference type="Gene3D" id="2.40.10.10">
    <property type="entry name" value="Trypsin-like serine proteases"/>
    <property type="match status" value="1"/>
</dbReference>
<feature type="domain" description="Peptidase S1" evidence="2">
    <location>
        <begin position="40"/>
        <end position="256"/>
    </location>
</feature>
<accession>A0A4R0GNS5</accession>
<proteinExistence type="predicted"/>
<evidence type="ECO:0000313" key="4">
    <source>
        <dbReference type="Proteomes" id="UP000292274"/>
    </source>
</evidence>
<name>A0A4R0GNS5_9ACTN</name>
<dbReference type="InterPro" id="IPR035992">
    <property type="entry name" value="Ricin_B-like_lectins"/>
</dbReference>
<dbReference type="InterPro" id="IPR009003">
    <property type="entry name" value="Peptidase_S1_PA"/>
</dbReference>
<dbReference type="GO" id="GO:0006508">
    <property type="term" value="P:proteolysis"/>
    <property type="evidence" value="ECO:0007669"/>
    <property type="project" value="UniProtKB-KW"/>
</dbReference>
<comment type="caution">
    <text evidence="3">The sequence shown here is derived from an EMBL/GenBank/DDBJ whole genome shotgun (WGS) entry which is preliminary data.</text>
</comment>
<evidence type="ECO:0000256" key="1">
    <source>
        <dbReference type="ARBA" id="ARBA00023157"/>
    </source>
</evidence>
<dbReference type="SMART" id="SM00458">
    <property type="entry name" value="RICIN"/>
    <property type="match status" value="2"/>
</dbReference>
<dbReference type="PROSITE" id="PS50231">
    <property type="entry name" value="RICIN_B_LECTIN"/>
    <property type="match status" value="2"/>
</dbReference>
<evidence type="ECO:0000259" key="2">
    <source>
        <dbReference type="PROSITE" id="PS50240"/>
    </source>
</evidence>
<organism evidence="3 4">
    <name type="scientific">Micromonospora zingiberis</name>
    <dbReference type="NCBI Taxonomy" id="2053011"/>
    <lineage>
        <taxon>Bacteria</taxon>
        <taxon>Bacillati</taxon>
        <taxon>Actinomycetota</taxon>
        <taxon>Actinomycetes</taxon>
        <taxon>Micromonosporales</taxon>
        <taxon>Micromonosporaceae</taxon>
        <taxon>Micromonospora</taxon>
    </lineage>
</organism>
<dbReference type="InterPro" id="IPR043504">
    <property type="entry name" value="Peptidase_S1_PA_chymotrypsin"/>
</dbReference>
<dbReference type="Gene3D" id="2.80.10.50">
    <property type="match status" value="3"/>
</dbReference>
<keyword evidence="3" id="KW-0378">Hydrolase</keyword>
<dbReference type="GO" id="GO:0004252">
    <property type="term" value="F:serine-type endopeptidase activity"/>
    <property type="evidence" value="ECO:0007669"/>
    <property type="project" value="InterPro"/>
</dbReference>
<protein>
    <submittedName>
        <fullName evidence="3">Trypsin-like serine protease</fullName>
    </submittedName>
</protein>
<dbReference type="Proteomes" id="UP000292274">
    <property type="component" value="Unassembled WGS sequence"/>
</dbReference>
<sequence>MCWAGRRQIGDKMRSVRGLAVVFGATLALSMLGDLPAQAIGGGQPVTGTSHSFIAKIDVAADRSCTGVIVNPHWVLTAADCLTAPGQPPTAGYAPPSTTVTVGRIDLSSSAGQVRTALSVLPHPTRNVTLVRLAQPVTVGELARIGAAAVAGEQLQALGYGRTTTEWFPNRLHSGTFTVASVDTAALTIDGSASGATLCKGDAGGPLVRENGSTIEVVALHDRSWQGGCIGETETRRTAVEARLDDLGNWITSSIATAPNWLADKAMPIMNGARGLCLLATGTTNGSAATTATCSGTAQEQLWTMLRRPDGSFQLKNTRTGRCLYGETTALSGVKQSTCDASTNQQWQINTASVRSQLRNRASNLCVASPSSTPNQVRMDTCGSAQDHHWVQRGNGGGAFGPVKNESNGRCLRPPGGIGYVNYPIRLITCSATSPKWFQSGTTLRTDEVCLTVGGAEPRLPDVYGMGAVTCNGGPDQDWIFLPDGTIKNPVKNVCLNPAYSTLETGFHYANATTCSGQKWIIG</sequence>
<gene>
    <name evidence="3" type="ORF">E0H26_09385</name>
</gene>
<dbReference type="OrthoDB" id="3296611at2"/>
<dbReference type="PANTHER" id="PTHR24250">
    <property type="entry name" value="CHYMOTRYPSIN-RELATED"/>
    <property type="match status" value="1"/>
</dbReference>
<dbReference type="EMBL" id="SJJR01000004">
    <property type="protein sequence ID" value="TCB98567.1"/>
    <property type="molecule type" value="Genomic_DNA"/>
</dbReference>
<dbReference type="AlphaFoldDB" id="A0A4R0GNS5"/>
<dbReference type="Pfam" id="PF00652">
    <property type="entry name" value="Ricin_B_lectin"/>
    <property type="match status" value="2"/>
</dbReference>
<dbReference type="InterPro" id="IPR000772">
    <property type="entry name" value="Ricin_B_lectin"/>
</dbReference>
<keyword evidence="3" id="KW-0645">Protease</keyword>
<dbReference type="CDD" id="cd00161">
    <property type="entry name" value="beta-trefoil_Ricin-like"/>
    <property type="match status" value="1"/>
</dbReference>
<keyword evidence="4" id="KW-1185">Reference proteome</keyword>
<dbReference type="PRINTS" id="PR00722">
    <property type="entry name" value="CHYMOTRYPSIN"/>
</dbReference>